<feature type="compositionally biased region" description="Low complexity" evidence="1">
    <location>
        <begin position="55"/>
        <end position="64"/>
    </location>
</feature>
<dbReference type="OMA" id="KQRDYYY"/>
<evidence type="ECO:0000313" key="2">
    <source>
        <dbReference type="EMBL" id="CAD8167475.1"/>
    </source>
</evidence>
<keyword evidence="3" id="KW-1185">Reference proteome</keyword>
<protein>
    <submittedName>
        <fullName evidence="2">Uncharacterized protein</fullName>
    </submittedName>
</protein>
<sequence length="258" mass="30505">MSEQPAQYQEKNRTQQQKYYNQRSSDYDNSYNKQPQNFKQTYYKNQHHDRQGNINYSHNYNNYRQNNYKYPQKQRDYYYQSQPDPVSQNQKPFKQSETDKNSQQTNKELFQQTNQDAQFQNQIQIGGQSNHNQQLNDIKPPTHVSNDKQEQPTQQINGPQSQESASKEIQNPQFNEKVQTIANVNVESTATIQNNQQILGFSQQQLIQQKQIPLLVQFLILPNDTTSQPQLIPLTLQNLTQTYEQLKLLIQNDDQQQS</sequence>
<gene>
    <name evidence="2" type="ORF">POCTA_138.1.T0500101</name>
</gene>
<feature type="compositionally biased region" description="Polar residues" evidence="1">
    <location>
        <begin position="80"/>
        <end position="93"/>
    </location>
</feature>
<accession>A0A8S1USE6</accession>
<feature type="region of interest" description="Disordered" evidence="1">
    <location>
        <begin position="1"/>
        <end position="64"/>
    </location>
</feature>
<comment type="caution">
    <text evidence="2">The sequence shown here is derived from an EMBL/GenBank/DDBJ whole genome shotgun (WGS) entry which is preliminary data.</text>
</comment>
<evidence type="ECO:0000313" key="3">
    <source>
        <dbReference type="Proteomes" id="UP000683925"/>
    </source>
</evidence>
<proteinExistence type="predicted"/>
<name>A0A8S1USE6_PAROT</name>
<dbReference type="Proteomes" id="UP000683925">
    <property type="component" value="Unassembled WGS sequence"/>
</dbReference>
<feature type="compositionally biased region" description="Polar residues" evidence="1">
    <location>
        <begin position="1"/>
        <end position="44"/>
    </location>
</feature>
<feature type="compositionally biased region" description="Polar residues" evidence="1">
    <location>
        <begin position="151"/>
        <end position="170"/>
    </location>
</feature>
<dbReference type="OrthoDB" id="317971at2759"/>
<organism evidence="2 3">
    <name type="scientific">Paramecium octaurelia</name>
    <dbReference type="NCBI Taxonomy" id="43137"/>
    <lineage>
        <taxon>Eukaryota</taxon>
        <taxon>Sar</taxon>
        <taxon>Alveolata</taxon>
        <taxon>Ciliophora</taxon>
        <taxon>Intramacronucleata</taxon>
        <taxon>Oligohymenophorea</taxon>
        <taxon>Peniculida</taxon>
        <taxon>Parameciidae</taxon>
        <taxon>Paramecium</taxon>
    </lineage>
</organism>
<feature type="region of interest" description="Disordered" evidence="1">
    <location>
        <begin position="130"/>
        <end position="170"/>
    </location>
</feature>
<reference evidence="2" key="1">
    <citation type="submission" date="2021-01" db="EMBL/GenBank/DDBJ databases">
        <authorList>
            <consortium name="Genoscope - CEA"/>
            <person name="William W."/>
        </authorList>
    </citation>
    <scope>NUCLEOTIDE SEQUENCE</scope>
</reference>
<dbReference type="AlphaFoldDB" id="A0A8S1USE6"/>
<evidence type="ECO:0000256" key="1">
    <source>
        <dbReference type="SAM" id="MobiDB-lite"/>
    </source>
</evidence>
<dbReference type="EMBL" id="CAJJDP010000050">
    <property type="protein sequence ID" value="CAD8167475.1"/>
    <property type="molecule type" value="Genomic_DNA"/>
</dbReference>
<feature type="region of interest" description="Disordered" evidence="1">
    <location>
        <begin position="80"/>
        <end position="104"/>
    </location>
</feature>